<dbReference type="EMBL" id="CAJVPM010016690">
    <property type="protein sequence ID" value="CAG8615481.1"/>
    <property type="molecule type" value="Genomic_DNA"/>
</dbReference>
<reference evidence="1" key="1">
    <citation type="submission" date="2021-06" db="EMBL/GenBank/DDBJ databases">
        <authorList>
            <person name="Kallberg Y."/>
            <person name="Tangrot J."/>
            <person name="Rosling A."/>
        </authorList>
    </citation>
    <scope>NUCLEOTIDE SEQUENCE</scope>
    <source>
        <strain evidence="1">AU212A</strain>
    </source>
</reference>
<evidence type="ECO:0000313" key="2">
    <source>
        <dbReference type="Proteomes" id="UP000789860"/>
    </source>
</evidence>
<proteinExistence type="predicted"/>
<sequence length="160" mass="18178">TSQTILNASLSSANSISELSFDAYFLMLIHVPLNPNMASISNELYENYLTGTNLNVNNAFNNQTSPNLPFLNTNLPSNILTSIPLNSFHEMNFQRFNLTNKLNDLNSVFTQEHQTFFNINDLNLHLINSSYNENNVASFERNQITENTPIIQSNNYNILL</sequence>
<dbReference type="Proteomes" id="UP000789860">
    <property type="component" value="Unassembled WGS sequence"/>
</dbReference>
<accession>A0ACA9MXU5</accession>
<evidence type="ECO:0000313" key="1">
    <source>
        <dbReference type="EMBL" id="CAG8615481.1"/>
    </source>
</evidence>
<keyword evidence="2" id="KW-1185">Reference proteome</keyword>
<comment type="caution">
    <text evidence="1">The sequence shown here is derived from an EMBL/GenBank/DDBJ whole genome shotgun (WGS) entry which is preliminary data.</text>
</comment>
<protein>
    <submittedName>
        <fullName evidence="1">2875_t:CDS:1</fullName>
    </submittedName>
</protein>
<name>A0ACA9MXU5_9GLOM</name>
<gene>
    <name evidence="1" type="ORF">SCALOS_LOCUS7452</name>
</gene>
<organism evidence="1 2">
    <name type="scientific">Scutellospora calospora</name>
    <dbReference type="NCBI Taxonomy" id="85575"/>
    <lineage>
        <taxon>Eukaryota</taxon>
        <taxon>Fungi</taxon>
        <taxon>Fungi incertae sedis</taxon>
        <taxon>Mucoromycota</taxon>
        <taxon>Glomeromycotina</taxon>
        <taxon>Glomeromycetes</taxon>
        <taxon>Diversisporales</taxon>
        <taxon>Gigasporaceae</taxon>
        <taxon>Scutellospora</taxon>
    </lineage>
</organism>
<feature type="non-terminal residue" evidence="1">
    <location>
        <position position="1"/>
    </location>
</feature>